<dbReference type="InterPro" id="IPR011060">
    <property type="entry name" value="RibuloseP-bd_barrel"/>
</dbReference>
<keyword evidence="6 9" id="KW-0822">Tryptophan biosynthesis</keyword>
<evidence type="ECO:0000256" key="9">
    <source>
        <dbReference type="HAMAP-Rule" id="MF_00135"/>
    </source>
</evidence>
<comment type="catalytic activity">
    <reaction evidence="1 9">
        <text>N-(5-phospho-beta-D-ribosyl)anthranilate = 1-(2-carboxyphenylamino)-1-deoxy-D-ribulose 5-phosphate</text>
        <dbReference type="Rhea" id="RHEA:21540"/>
        <dbReference type="ChEBI" id="CHEBI:18277"/>
        <dbReference type="ChEBI" id="CHEBI:58613"/>
        <dbReference type="EC" id="5.3.1.24"/>
    </reaction>
</comment>
<protein>
    <recommendedName>
        <fullName evidence="4 9">N-(5'-phosphoribosyl)anthranilate isomerase</fullName>
        <shortName evidence="9">PRAI</shortName>
        <ecNumber evidence="3 9">5.3.1.24</ecNumber>
    </recommendedName>
</protein>
<dbReference type="SUPFAM" id="SSF51366">
    <property type="entry name" value="Ribulose-phoshate binding barrel"/>
    <property type="match status" value="1"/>
</dbReference>
<evidence type="ECO:0000256" key="8">
    <source>
        <dbReference type="ARBA" id="ARBA00023235"/>
    </source>
</evidence>
<evidence type="ECO:0000256" key="2">
    <source>
        <dbReference type="ARBA" id="ARBA00004664"/>
    </source>
</evidence>
<dbReference type="GO" id="GO:0000162">
    <property type="term" value="P:L-tryptophan biosynthetic process"/>
    <property type="evidence" value="ECO:0007669"/>
    <property type="project" value="UniProtKB-UniRule"/>
</dbReference>
<gene>
    <name evidence="9" type="primary">trpF</name>
    <name evidence="11" type="ORF">P8935_04280</name>
</gene>
<dbReference type="GO" id="GO:0004640">
    <property type="term" value="F:phosphoribosylanthranilate isomerase activity"/>
    <property type="evidence" value="ECO:0007669"/>
    <property type="project" value="UniProtKB-UniRule"/>
</dbReference>
<evidence type="ECO:0000256" key="5">
    <source>
        <dbReference type="ARBA" id="ARBA00022605"/>
    </source>
</evidence>
<name>A0AAU7DP70_9BACT</name>
<feature type="domain" description="N-(5'phosphoribosyl) anthranilate isomerase (PRAI)" evidence="10">
    <location>
        <begin position="5"/>
        <end position="211"/>
    </location>
</feature>
<sequence length="222" mass="23457">MSLWIKICGNTSVEDALLSAEAGADAVGFVFAQSPRRVTAETVASIAGRLPKSVEKIGIFVDATFEQIATTVRESGLTGVQLHIDSTPDMAKRLREEFGPALRILRVLHYADGIGEVAVHISRDTNIDALLLDSRTAEAVGGTGLTFDWKSAGKSLSRNPEVSHRLVVAGGLKPANVADAISTLRPWGVDVVSGVEVSPGRKDAGKVRDFIAIARSASARLA</sequence>
<comment type="pathway">
    <text evidence="2 9">Amino-acid biosynthesis; L-tryptophan biosynthesis; L-tryptophan from chorismate: step 3/5.</text>
</comment>
<keyword evidence="7 9" id="KW-0057">Aromatic amino acid biosynthesis</keyword>
<comment type="similarity">
    <text evidence="9">Belongs to the TrpF family.</text>
</comment>
<dbReference type="RefSeq" id="WP_348263780.1">
    <property type="nucleotide sequence ID" value="NZ_CP121196.1"/>
</dbReference>
<evidence type="ECO:0000259" key="10">
    <source>
        <dbReference type="Pfam" id="PF00697"/>
    </source>
</evidence>
<dbReference type="HAMAP" id="MF_00135">
    <property type="entry name" value="PRAI"/>
    <property type="match status" value="1"/>
</dbReference>
<dbReference type="AlphaFoldDB" id="A0AAU7DP70"/>
<dbReference type="PANTHER" id="PTHR42894:SF1">
    <property type="entry name" value="N-(5'-PHOSPHORIBOSYL)ANTHRANILATE ISOMERASE"/>
    <property type="match status" value="1"/>
</dbReference>
<dbReference type="InterPro" id="IPR044643">
    <property type="entry name" value="TrpF_fam"/>
</dbReference>
<evidence type="ECO:0000256" key="1">
    <source>
        <dbReference type="ARBA" id="ARBA00001164"/>
    </source>
</evidence>
<keyword evidence="5 9" id="KW-0028">Amino-acid biosynthesis</keyword>
<evidence type="ECO:0000256" key="6">
    <source>
        <dbReference type="ARBA" id="ARBA00022822"/>
    </source>
</evidence>
<organism evidence="11">
    <name type="scientific">Telmatobacter sp. DSM 110680</name>
    <dbReference type="NCBI Taxonomy" id="3036704"/>
    <lineage>
        <taxon>Bacteria</taxon>
        <taxon>Pseudomonadati</taxon>
        <taxon>Acidobacteriota</taxon>
        <taxon>Terriglobia</taxon>
        <taxon>Terriglobales</taxon>
        <taxon>Acidobacteriaceae</taxon>
        <taxon>Telmatobacter</taxon>
    </lineage>
</organism>
<dbReference type="InterPro" id="IPR013785">
    <property type="entry name" value="Aldolase_TIM"/>
</dbReference>
<dbReference type="CDD" id="cd00405">
    <property type="entry name" value="PRAI"/>
    <property type="match status" value="1"/>
</dbReference>
<dbReference type="EMBL" id="CP121196">
    <property type="protein sequence ID" value="XBH18556.1"/>
    <property type="molecule type" value="Genomic_DNA"/>
</dbReference>
<keyword evidence="8 9" id="KW-0413">Isomerase</keyword>
<evidence type="ECO:0000313" key="11">
    <source>
        <dbReference type="EMBL" id="XBH18556.1"/>
    </source>
</evidence>
<evidence type="ECO:0000256" key="7">
    <source>
        <dbReference type="ARBA" id="ARBA00023141"/>
    </source>
</evidence>
<reference evidence="11" key="1">
    <citation type="submission" date="2023-03" db="EMBL/GenBank/DDBJ databases">
        <title>Edaphobacter sp.</title>
        <authorList>
            <person name="Huber K.J."/>
            <person name="Papendorf J."/>
            <person name="Pilke C."/>
            <person name="Bunk B."/>
            <person name="Sproeer C."/>
            <person name="Pester M."/>
        </authorList>
    </citation>
    <scope>NUCLEOTIDE SEQUENCE</scope>
    <source>
        <strain evidence="11">DSM 110680</strain>
    </source>
</reference>
<dbReference type="InterPro" id="IPR001240">
    <property type="entry name" value="PRAI_dom"/>
</dbReference>
<dbReference type="Gene3D" id="3.20.20.70">
    <property type="entry name" value="Aldolase class I"/>
    <property type="match status" value="1"/>
</dbReference>
<evidence type="ECO:0000256" key="4">
    <source>
        <dbReference type="ARBA" id="ARBA00022272"/>
    </source>
</evidence>
<dbReference type="Pfam" id="PF00697">
    <property type="entry name" value="PRAI"/>
    <property type="match status" value="1"/>
</dbReference>
<accession>A0AAU7DP70</accession>
<evidence type="ECO:0000256" key="3">
    <source>
        <dbReference type="ARBA" id="ARBA00012572"/>
    </source>
</evidence>
<dbReference type="PANTHER" id="PTHR42894">
    <property type="entry name" value="N-(5'-PHOSPHORIBOSYL)ANTHRANILATE ISOMERASE"/>
    <property type="match status" value="1"/>
</dbReference>
<proteinExistence type="inferred from homology"/>
<dbReference type="EC" id="5.3.1.24" evidence="3 9"/>